<dbReference type="Proteomes" id="UP000410492">
    <property type="component" value="Unassembled WGS sequence"/>
</dbReference>
<proteinExistence type="predicted"/>
<feature type="non-terminal residue" evidence="2">
    <location>
        <position position="1"/>
    </location>
</feature>
<sequence>SYWVLYKGCSLTIIHYSIQIVPSVAATQNNTFREMLKYAVLSCLVAIAFAKPGHVGVAVAPAVHTAVHSVPVPVAAVTRTNHGVSSQSRVDYATPVVAPVVASVHVAPVAVAPVVASYGVGIGGGYGGGFGGGAGGGAGGAGGAGGNGGGAGGYGGYGGYGAGGYGYGGYGYGGYGRR</sequence>
<dbReference type="PROSITE" id="PS00306">
    <property type="entry name" value="CASEIN_ALPHA_BETA"/>
    <property type="match status" value="1"/>
</dbReference>
<evidence type="ECO:0000256" key="1">
    <source>
        <dbReference type="ARBA" id="ARBA00022729"/>
    </source>
</evidence>
<keyword evidence="1" id="KW-0732">Signal</keyword>
<organism evidence="2 3">
    <name type="scientific">Callosobruchus maculatus</name>
    <name type="common">Southern cowpea weevil</name>
    <name type="synonym">Pulse bruchid</name>
    <dbReference type="NCBI Taxonomy" id="64391"/>
    <lineage>
        <taxon>Eukaryota</taxon>
        <taxon>Metazoa</taxon>
        <taxon>Ecdysozoa</taxon>
        <taxon>Arthropoda</taxon>
        <taxon>Hexapoda</taxon>
        <taxon>Insecta</taxon>
        <taxon>Pterygota</taxon>
        <taxon>Neoptera</taxon>
        <taxon>Endopterygota</taxon>
        <taxon>Coleoptera</taxon>
        <taxon>Polyphaga</taxon>
        <taxon>Cucujiformia</taxon>
        <taxon>Chrysomeloidea</taxon>
        <taxon>Chrysomelidae</taxon>
        <taxon>Bruchinae</taxon>
        <taxon>Bruchini</taxon>
        <taxon>Callosobruchus</taxon>
    </lineage>
</organism>
<dbReference type="EMBL" id="CAACVG010006679">
    <property type="protein sequence ID" value="VEN40954.1"/>
    <property type="molecule type" value="Genomic_DNA"/>
</dbReference>
<dbReference type="AlphaFoldDB" id="A0A653BZ96"/>
<evidence type="ECO:0000313" key="2">
    <source>
        <dbReference type="EMBL" id="VEN40954.1"/>
    </source>
</evidence>
<keyword evidence="3" id="KW-1185">Reference proteome</keyword>
<dbReference type="InterPro" id="IPR031305">
    <property type="entry name" value="Casein_CS"/>
</dbReference>
<accession>A0A653BZ96</accession>
<evidence type="ECO:0000313" key="3">
    <source>
        <dbReference type="Proteomes" id="UP000410492"/>
    </source>
</evidence>
<protein>
    <submittedName>
        <fullName evidence="2">Uncharacterized protein</fullName>
    </submittedName>
</protein>
<gene>
    <name evidence="2" type="ORF">CALMAC_LOCUS4945</name>
</gene>
<name>A0A653BZ96_CALMS</name>
<reference evidence="2 3" key="1">
    <citation type="submission" date="2019-01" db="EMBL/GenBank/DDBJ databases">
        <authorList>
            <person name="Sayadi A."/>
        </authorList>
    </citation>
    <scope>NUCLEOTIDE SEQUENCE [LARGE SCALE GENOMIC DNA]</scope>
</reference>